<dbReference type="InterPro" id="IPR029058">
    <property type="entry name" value="AB_hydrolase_fold"/>
</dbReference>
<evidence type="ECO:0000259" key="3">
    <source>
        <dbReference type="Pfam" id="PF00326"/>
    </source>
</evidence>
<dbReference type="Proteomes" id="UP000681317">
    <property type="component" value="Chromosome"/>
</dbReference>
<proteinExistence type="predicted"/>
<keyword evidence="1" id="KW-0378">Hydrolase</keyword>
<feature type="signal peptide" evidence="2">
    <location>
        <begin position="1"/>
        <end position="27"/>
    </location>
</feature>
<dbReference type="SUPFAM" id="SSF53474">
    <property type="entry name" value="alpha/beta-Hydrolases"/>
    <property type="match status" value="1"/>
</dbReference>
<dbReference type="EMBL" id="AP024545">
    <property type="protein sequence ID" value="BCT93752.1"/>
    <property type="molecule type" value="Genomic_DNA"/>
</dbReference>
<gene>
    <name evidence="4" type="ORF">LYSCAS_27760</name>
</gene>
<evidence type="ECO:0000313" key="5">
    <source>
        <dbReference type="Proteomes" id="UP000681317"/>
    </source>
</evidence>
<reference evidence="4 5" key="1">
    <citation type="submission" date="2021-03" db="EMBL/GenBank/DDBJ databases">
        <title>Complete Genome Sequences of Two Lysobacter Strains Isolated from Sea Water (Lysobacter caseinilyticus) and Soil (Lysobacter helvus) in South Korea.</title>
        <authorList>
            <person name="Watanabe Y."/>
            <person name="Arakawa K."/>
        </authorList>
    </citation>
    <scope>NUCLEOTIDE SEQUENCE [LARGE SCALE GENOMIC DNA]</scope>
    <source>
        <strain evidence="4 5">KVB24</strain>
    </source>
</reference>
<keyword evidence="2" id="KW-0732">Signal</keyword>
<dbReference type="Gene3D" id="3.40.50.1820">
    <property type="entry name" value="alpha/beta hydrolase"/>
    <property type="match status" value="1"/>
</dbReference>
<accession>A0ABN6G1D2</accession>
<dbReference type="SUPFAM" id="SSF82171">
    <property type="entry name" value="DPP6 N-terminal domain-like"/>
    <property type="match status" value="1"/>
</dbReference>
<feature type="domain" description="Peptidase S9 prolyl oligopeptidase catalytic" evidence="3">
    <location>
        <begin position="426"/>
        <end position="634"/>
    </location>
</feature>
<dbReference type="PANTHER" id="PTHR42776:SF27">
    <property type="entry name" value="DIPEPTIDYL PEPTIDASE FAMILY MEMBER 6"/>
    <property type="match status" value="1"/>
</dbReference>
<dbReference type="Pfam" id="PF00326">
    <property type="entry name" value="Peptidase_S9"/>
    <property type="match status" value="1"/>
</dbReference>
<feature type="chain" id="PRO_5047317094" evidence="2">
    <location>
        <begin position="28"/>
        <end position="643"/>
    </location>
</feature>
<keyword evidence="5" id="KW-1185">Reference proteome</keyword>
<evidence type="ECO:0000313" key="4">
    <source>
        <dbReference type="EMBL" id="BCT93752.1"/>
    </source>
</evidence>
<protein>
    <submittedName>
        <fullName evidence="4">Peptidase S9</fullName>
    </submittedName>
</protein>
<dbReference type="RefSeq" id="WP_213434672.1">
    <property type="nucleotide sequence ID" value="NZ_AP024545.1"/>
</dbReference>
<sequence length="643" mass="70074">MAMHEWGARARMAALVLACAWAGQAGAQAPDWKVFLKRASIEQIQVSPDGTRVAVAERIGESTQITIRNLATMAAEVRFDPGTQGEVGKLRWIDDDRVLLSANRTDSKYKVAFVRPAMWIVSRDGRDKYLLPSNFLATIEGDPNHLLVHECSDWKDGKCFDEVRKAEIGHLARTGEKVIVAPDRESELFADRHGNVRFSISEDDKAMTRLQVHTPGQEGWTLINDSEKSGLHVYPLGITADGEHAYLEAERATGASAIERYDFATGARTQVHQDPESDATRTIYAFDGVTPIGAYFRPTHPVAVVWDSTHPDAAAIKQILAAFPGRVVAITSATRDRNKAIVKTFGDRDPGTYYLFDRAAKKATLIARSRAWLPENTLPPSRDVSLVARDGMPLHGVLTLPPGKERNLPMIVLVHGGPHGPFDDATFDQESALIASQGYAVLRVNFRGSGGYGKSFETAGYKQWGRAMQDDVTDATKWAIAQGIADAGRVCVYGASYGGYSALMGAVREPALYRCAASYAGPLDLAKMYKWGGIRRSDYGMEYLARVLGKDETDLAARSPAKQVASIKVPVLIGHGRLDGRVDVAHSRAMVKAMKKAGLAVESIEYPNEGHGLNIDADEADFYTKLLAFFARNTAPATAASAP</sequence>
<dbReference type="PANTHER" id="PTHR42776">
    <property type="entry name" value="SERINE PEPTIDASE S9 FAMILY MEMBER"/>
    <property type="match status" value="1"/>
</dbReference>
<dbReference type="InterPro" id="IPR001375">
    <property type="entry name" value="Peptidase_S9_cat"/>
</dbReference>
<organism evidence="4 5">
    <name type="scientific">Noviluteimonas caseinilytica</name>
    <dbReference type="NCBI Taxonomy" id="2675101"/>
    <lineage>
        <taxon>Bacteria</taxon>
        <taxon>Pseudomonadati</taxon>
        <taxon>Pseudomonadota</taxon>
        <taxon>Gammaproteobacteria</taxon>
        <taxon>Lysobacterales</taxon>
        <taxon>Lysobacteraceae</taxon>
        <taxon>Noviluteimonas</taxon>
    </lineage>
</organism>
<evidence type="ECO:0000256" key="2">
    <source>
        <dbReference type="SAM" id="SignalP"/>
    </source>
</evidence>
<evidence type="ECO:0000256" key="1">
    <source>
        <dbReference type="ARBA" id="ARBA00022801"/>
    </source>
</evidence>
<name>A0ABN6G1D2_9GAMM</name>